<dbReference type="InterPro" id="IPR001387">
    <property type="entry name" value="Cro/C1-type_HTH"/>
</dbReference>
<accession>A0A345ZRX1</accession>
<evidence type="ECO:0000256" key="1">
    <source>
        <dbReference type="ARBA" id="ARBA00023125"/>
    </source>
</evidence>
<dbReference type="Proteomes" id="UP000254889">
    <property type="component" value="Chromosome"/>
</dbReference>
<dbReference type="Gene3D" id="1.10.260.40">
    <property type="entry name" value="lambda repressor-like DNA-binding domains"/>
    <property type="match status" value="1"/>
</dbReference>
<dbReference type="InterPro" id="IPR010982">
    <property type="entry name" value="Lambda_DNA-bd_dom_sf"/>
</dbReference>
<dbReference type="CDD" id="cd00093">
    <property type="entry name" value="HTH_XRE"/>
    <property type="match status" value="1"/>
</dbReference>
<feature type="domain" description="HTH cro/C1-type" evidence="2">
    <location>
        <begin position="17"/>
        <end position="71"/>
    </location>
</feature>
<dbReference type="GO" id="GO:0003677">
    <property type="term" value="F:DNA binding"/>
    <property type="evidence" value="ECO:0007669"/>
    <property type="project" value="UniProtKB-KW"/>
</dbReference>
<dbReference type="AlphaFoldDB" id="A0A345ZRX1"/>
<dbReference type="Pfam" id="PF01381">
    <property type="entry name" value="HTH_3"/>
    <property type="match status" value="1"/>
</dbReference>
<dbReference type="KEGG" id="ptaw:DW352_03520"/>
<name>A0A345ZRX1_9HYPH</name>
<protein>
    <submittedName>
        <fullName evidence="3">XRE family transcriptional regulator</fullName>
    </submittedName>
</protein>
<dbReference type="SMART" id="SM00530">
    <property type="entry name" value="HTH_XRE"/>
    <property type="match status" value="1"/>
</dbReference>
<evidence type="ECO:0000313" key="3">
    <source>
        <dbReference type="EMBL" id="AXK79668.1"/>
    </source>
</evidence>
<keyword evidence="4" id="KW-1185">Reference proteome</keyword>
<gene>
    <name evidence="3" type="ORF">DW352_03520</name>
</gene>
<keyword evidence="1" id="KW-0238">DNA-binding</keyword>
<dbReference type="PANTHER" id="PTHR46558:SF4">
    <property type="entry name" value="DNA-BIDING PHAGE PROTEIN"/>
    <property type="match status" value="1"/>
</dbReference>
<reference evidence="3 4" key="1">
    <citation type="submission" date="2018-07" db="EMBL/GenBank/DDBJ databases">
        <authorList>
            <person name="Quirk P.G."/>
            <person name="Krulwich T.A."/>
        </authorList>
    </citation>
    <scope>NUCLEOTIDE SEQUENCE [LARGE SCALE GENOMIC DNA]</scope>
    <source>
        <strain evidence="3 4">CC-BB4</strain>
    </source>
</reference>
<evidence type="ECO:0000313" key="4">
    <source>
        <dbReference type="Proteomes" id="UP000254889"/>
    </source>
</evidence>
<dbReference type="PROSITE" id="PS50943">
    <property type="entry name" value="HTH_CROC1"/>
    <property type="match status" value="1"/>
</dbReference>
<dbReference type="PANTHER" id="PTHR46558">
    <property type="entry name" value="TRACRIPTIONAL REGULATORY PROTEIN-RELATED-RELATED"/>
    <property type="match status" value="1"/>
</dbReference>
<dbReference type="SUPFAM" id="SSF47413">
    <property type="entry name" value="lambda repressor-like DNA-binding domains"/>
    <property type="match status" value="1"/>
</dbReference>
<dbReference type="RefSeq" id="WP_115688587.1">
    <property type="nucleotide sequence ID" value="NZ_CP031417.1"/>
</dbReference>
<organism evidence="3 4">
    <name type="scientific">Pseudolabrys taiwanensis</name>
    <dbReference type="NCBI Taxonomy" id="331696"/>
    <lineage>
        <taxon>Bacteria</taxon>
        <taxon>Pseudomonadati</taxon>
        <taxon>Pseudomonadota</taxon>
        <taxon>Alphaproteobacteria</taxon>
        <taxon>Hyphomicrobiales</taxon>
        <taxon>Xanthobacteraceae</taxon>
        <taxon>Pseudolabrys</taxon>
    </lineage>
</organism>
<sequence>MADRSLTAVDVLVGQRLKMARMTKGVTQEKLADAVGLTFQQIQKYETGRNRIGTGRLHAMAEALGVPVSYFFEGSKSVASTAATEMEAIHEALSTKEGVRIAASLSRIADLKLRRSIADLLEEIIASETKEPRVAGRR</sequence>
<dbReference type="EMBL" id="CP031417">
    <property type="protein sequence ID" value="AXK79668.1"/>
    <property type="molecule type" value="Genomic_DNA"/>
</dbReference>
<evidence type="ECO:0000259" key="2">
    <source>
        <dbReference type="PROSITE" id="PS50943"/>
    </source>
</evidence>
<proteinExistence type="predicted"/>
<dbReference type="OrthoDB" id="9797172at2"/>